<organism evidence="2 3">
    <name type="scientific">Nyssa sinensis</name>
    <dbReference type="NCBI Taxonomy" id="561372"/>
    <lineage>
        <taxon>Eukaryota</taxon>
        <taxon>Viridiplantae</taxon>
        <taxon>Streptophyta</taxon>
        <taxon>Embryophyta</taxon>
        <taxon>Tracheophyta</taxon>
        <taxon>Spermatophyta</taxon>
        <taxon>Magnoliopsida</taxon>
        <taxon>eudicotyledons</taxon>
        <taxon>Gunneridae</taxon>
        <taxon>Pentapetalae</taxon>
        <taxon>asterids</taxon>
        <taxon>Cornales</taxon>
        <taxon>Nyssaceae</taxon>
        <taxon>Nyssa</taxon>
    </lineage>
</organism>
<dbReference type="EMBL" id="CM018051">
    <property type="protein sequence ID" value="KAA8517356.1"/>
    <property type="molecule type" value="Genomic_DNA"/>
</dbReference>
<dbReference type="PANTHER" id="PTHR37610:SF38">
    <property type="entry name" value="RETROTRANSPOSON COPIA-LIKE N-TERMINAL DOMAIN-CONTAINING PROTEIN"/>
    <property type="match status" value="1"/>
</dbReference>
<gene>
    <name evidence="2" type="ORF">F0562_017638</name>
</gene>
<feature type="compositionally biased region" description="Polar residues" evidence="1">
    <location>
        <begin position="197"/>
        <end position="214"/>
    </location>
</feature>
<dbReference type="PANTHER" id="PTHR37610">
    <property type="entry name" value="CCHC-TYPE DOMAIN-CONTAINING PROTEIN"/>
    <property type="match status" value="1"/>
</dbReference>
<dbReference type="AlphaFoldDB" id="A0A5J4ZI77"/>
<dbReference type="OrthoDB" id="1745136at2759"/>
<feature type="region of interest" description="Disordered" evidence="1">
    <location>
        <begin position="247"/>
        <end position="272"/>
    </location>
</feature>
<feature type="region of interest" description="Disordered" evidence="1">
    <location>
        <begin position="184"/>
        <end position="215"/>
    </location>
</feature>
<name>A0A5J4ZI77_9ASTE</name>
<reference evidence="2 3" key="1">
    <citation type="submission" date="2019-09" db="EMBL/GenBank/DDBJ databases">
        <title>A chromosome-level genome assembly of the Chinese tupelo Nyssa sinensis.</title>
        <authorList>
            <person name="Yang X."/>
            <person name="Kang M."/>
            <person name="Yang Y."/>
            <person name="Xiong H."/>
            <person name="Wang M."/>
            <person name="Zhang Z."/>
            <person name="Wang Z."/>
            <person name="Wu H."/>
            <person name="Ma T."/>
            <person name="Liu J."/>
            <person name="Xi Z."/>
        </authorList>
    </citation>
    <scope>NUCLEOTIDE SEQUENCE [LARGE SCALE GENOMIC DNA]</scope>
    <source>
        <strain evidence="2">J267</strain>
        <tissue evidence="2">Leaf</tissue>
    </source>
</reference>
<keyword evidence="3" id="KW-1185">Reference proteome</keyword>
<evidence type="ECO:0008006" key="4">
    <source>
        <dbReference type="Google" id="ProtNLM"/>
    </source>
</evidence>
<protein>
    <recommendedName>
        <fullName evidence="4">Retrotransposon Copia-like N-terminal domain-containing protein</fullName>
    </recommendedName>
</protein>
<evidence type="ECO:0000313" key="3">
    <source>
        <dbReference type="Proteomes" id="UP000325577"/>
    </source>
</evidence>
<feature type="compositionally biased region" description="Polar residues" evidence="1">
    <location>
        <begin position="257"/>
        <end position="268"/>
    </location>
</feature>
<dbReference type="Proteomes" id="UP000325577">
    <property type="component" value="Linkage Group LG8"/>
</dbReference>
<evidence type="ECO:0000256" key="1">
    <source>
        <dbReference type="SAM" id="MobiDB-lite"/>
    </source>
</evidence>
<accession>A0A5J4ZI77</accession>
<sequence length="340" mass="38447">MIVQNDSSTMPFGFKLNGSNYSIWSQMMELHVTGQGKLGYLTGKTPQVDESNSAFMKWYTEDAIVKGWLLKTMKPYLLRLFLSIPTTKDVWEGVSQMYYDRSNESQIYELHCKATHIKQGGLPIPLYFTELKSIWIFRLERSLGVVLIKKGGLYYVDDIATGWVHQALPLQVFLPLREGEGGVQNMNIEEDRPGISATPSQAEPRPSSSATPNQAEPCLACSQVEWIQPELRQVSASQSELSKENLKDLDDFDLTQEDPSTTATSFDPSSLDFMVPPHTPMDISEVSNLEINTLTNLNMVERSFQLPPRQNRGKLPNRFSPKGRTKYSIVEYVSTHRLSP</sequence>
<proteinExistence type="predicted"/>
<evidence type="ECO:0000313" key="2">
    <source>
        <dbReference type="EMBL" id="KAA8517356.1"/>
    </source>
</evidence>